<dbReference type="EMBL" id="SJPY01000007">
    <property type="protein sequence ID" value="TWU37933.1"/>
    <property type="molecule type" value="Genomic_DNA"/>
</dbReference>
<keyword evidence="2" id="KW-1185">Reference proteome</keyword>
<evidence type="ECO:0000313" key="2">
    <source>
        <dbReference type="Proteomes" id="UP000315471"/>
    </source>
</evidence>
<name>A0A5C6DKN3_9BACT</name>
<evidence type="ECO:0000313" key="1">
    <source>
        <dbReference type="EMBL" id="TWU37933.1"/>
    </source>
</evidence>
<dbReference type="RefSeq" id="WP_146601846.1">
    <property type="nucleotide sequence ID" value="NZ_SJPY01000007.1"/>
</dbReference>
<proteinExistence type="predicted"/>
<dbReference type="Proteomes" id="UP000315471">
    <property type="component" value="Unassembled WGS sequence"/>
</dbReference>
<gene>
    <name evidence="1" type="ORF">Q31b_47220</name>
</gene>
<organism evidence="1 2">
    <name type="scientific">Novipirellula aureliae</name>
    <dbReference type="NCBI Taxonomy" id="2527966"/>
    <lineage>
        <taxon>Bacteria</taxon>
        <taxon>Pseudomonadati</taxon>
        <taxon>Planctomycetota</taxon>
        <taxon>Planctomycetia</taxon>
        <taxon>Pirellulales</taxon>
        <taxon>Pirellulaceae</taxon>
        <taxon>Novipirellula</taxon>
    </lineage>
</organism>
<protein>
    <recommendedName>
        <fullName evidence="3">Integrase</fullName>
    </recommendedName>
</protein>
<accession>A0A5C6DKN3</accession>
<sequence length="69" mass="7699">MKIPKYSRHSSGNARVRLGGQYYYLGKYGTKESRAEYNRLVGEFIATGGVVITDDAKADLTLVEMFAAY</sequence>
<evidence type="ECO:0008006" key="3">
    <source>
        <dbReference type="Google" id="ProtNLM"/>
    </source>
</evidence>
<reference evidence="1 2" key="1">
    <citation type="submission" date="2019-02" db="EMBL/GenBank/DDBJ databases">
        <title>Deep-cultivation of Planctomycetes and their phenomic and genomic characterization uncovers novel biology.</title>
        <authorList>
            <person name="Wiegand S."/>
            <person name="Jogler M."/>
            <person name="Boedeker C."/>
            <person name="Pinto D."/>
            <person name="Vollmers J."/>
            <person name="Rivas-Marin E."/>
            <person name="Kohn T."/>
            <person name="Peeters S.H."/>
            <person name="Heuer A."/>
            <person name="Rast P."/>
            <person name="Oberbeckmann S."/>
            <person name="Bunk B."/>
            <person name="Jeske O."/>
            <person name="Meyerdierks A."/>
            <person name="Storesund J.E."/>
            <person name="Kallscheuer N."/>
            <person name="Luecker S."/>
            <person name="Lage O.M."/>
            <person name="Pohl T."/>
            <person name="Merkel B.J."/>
            <person name="Hornburger P."/>
            <person name="Mueller R.-W."/>
            <person name="Bruemmer F."/>
            <person name="Labrenz M."/>
            <person name="Spormann A.M."/>
            <person name="Op Den Camp H."/>
            <person name="Overmann J."/>
            <person name="Amann R."/>
            <person name="Jetten M.S.M."/>
            <person name="Mascher T."/>
            <person name="Medema M.H."/>
            <person name="Devos D.P."/>
            <person name="Kaster A.-K."/>
            <person name="Ovreas L."/>
            <person name="Rohde M."/>
            <person name="Galperin M.Y."/>
            <person name="Jogler C."/>
        </authorList>
    </citation>
    <scope>NUCLEOTIDE SEQUENCE [LARGE SCALE GENOMIC DNA]</scope>
    <source>
        <strain evidence="1 2">Q31b</strain>
    </source>
</reference>
<comment type="caution">
    <text evidence="1">The sequence shown here is derived from an EMBL/GenBank/DDBJ whole genome shotgun (WGS) entry which is preliminary data.</text>
</comment>
<dbReference type="AlphaFoldDB" id="A0A5C6DKN3"/>